<protein>
    <submittedName>
        <fullName evidence="1">Uncharacterized protein</fullName>
    </submittedName>
</protein>
<reference evidence="1 2" key="1">
    <citation type="journal article" date="2016" name="Nat. Commun.">
        <title>Extremotolerant tardigrade genome and improved radiotolerance of human cultured cells by tardigrade-unique protein.</title>
        <authorList>
            <person name="Hashimoto T."/>
            <person name="Horikawa D.D."/>
            <person name="Saito Y."/>
            <person name="Kuwahara H."/>
            <person name="Kozuka-Hata H."/>
            <person name="Shin-I T."/>
            <person name="Minakuchi Y."/>
            <person name="Ohishi K."/>
            <person name="Motoyama A."/>
            <person name="Aizu T."/>
            <person name="Enomoto A."/>
            <person name="Kondo K."/>
            <person name="Tanaka S."/>
            <person name="Hara Y."/>
            <person name="Koshikawa S."/>
            <person name="Sagara H."/>
            <person name="Miura T."/>
            <person name="Yokobori S."/>
            <person name="Miyagawa K."/>
            <person name="Suzuki Y."/>
            <person name="Kubo T."/>
            <person name="Oyama M."/>
            <person name="Kohara Y."/>
            <person name="Fujiyama A."/>
            <person name="Arakawa K."/>
            <person name="Katayama T."/>
            <person name="Toyoda A."/>
            <person name="Kunieda T."/>
        </authorList>
    </citation>
    <scope>NUCLEOTIDE SEQUENCE [LARGE SCALE GENOMIC DNA]</scope>
    <source>
        <strain evidence="1 2">YOKOZUNA-1</strain>
    </source>
</reference>
<keyword evidence="2" id="KW-1185">Reference proteome</keyword>
<organism evidence="1 2">
    <name type="scientific">Ramazzottius varieornatus</name>
    <name type="common">Water bear</name>
    <name type="synonym">Tardigrade</name>
    <dbReference type="NCBI Taxonomy" id="947166"/>
    <lineage>
        <taxon>Eukaryota</taxon>
        <taxon>Metazoa</taxon>
        <taxon>Ecdysozoa</taxon>
        <taxon>Tardigrada</taxon>
        <taxon>Eutardigrada</taxon>
        <taxon>Parachela</taxon>
        <taxon>Hypsibioidea</taxon>
        <taxon>Ramazzottiidae</taxon>
        <taxon>Ramazzottius</taxon>
    </lineage>
</organism>
<name>A0A1D1V4A1_RAMVA</name>
<sequence length="103" mass="11314">MPISPKRGTMTRRINVEETVATAISTATTYGGPNTDVLRAPVDVVSGCCFVCRYSIGHPVGRREHLSTLKQGEELKRKHVAPFESELWIVLRGLSVPGETHRG</sequence>
<dbReference type="Proteomes" id="UP000186922">
    <property type="component" value="Unassembled WGS sequence"/>
</dbReference>
<evidence type="ECO:0000313" key="1">
    <source>
        <dbReference type="EMBL" id="GAU96594.1"/>
    </source>
</evidence>
<dbReference type="AlphaFoldDB" id="A0A1D1V4A1"/>
<evidence type="ECO:0000313" key="2">
    <source>
        <dbReference type="Proteomes" id="UP000186922"/>
    </source>
</evidence>
<accession>A0A1D1V4A1</accession>
<comment type="caution">
    <text evidence="1">The sequence shown here is derived from an EMBL/GenBank/DDBJ whole genome shotgun (WGS) entry which is preliminary data.</text>
</comment>
<dbReference type="EMBL" id="BDGG01000003">
    <property type="protein sequence ID" value="GAU96594.1"/>
    <property type="molecule type" value="Genomic_DNA"/>
</dbReference>
<proteinExistence type="predicted"/>
<gene>
    <name evidence="1" type="primary">RvY_08022-1</name>
    <name evidence="1" type="synonym">RvY_08022.1</name>
    <name evidence="1" type="ORF">RvY_08022</name>
</gene>